<organism evidence="1 2">
    <name type="scientific">Mesorhizobium helmanticense</name>
    <dbReference type="NCBI Taxonomy" id="1776423"/>
    <lineage>
        <taxon>Bacteria</taxon>
        <taxon>Pseudomonadati</taxon>
        <taxon>Pseudomonadota</taxon>
        <taxon>Alphaproteobacteria</taxon>
        <taxon>Hyphomicrobiales</taxon>
        <taxon>Phyllobacteriaceae</taxon>
        <taxon>Mesorhizobium</taxon>
    </lineage>
</organism>
<dbReference type="InterPro" id="IPR025332">
    <property type="entry name" value="DUF4238"/>
</dbReference>
<dbReference type="Pfam" id="PF14022">
    <property type="entry name" value="DUF4238"/>
    <property type="match status" value="1"/>
</dbReference>
<comment type="caution">
    <text evidence="1">The sequence shown here is derived from an EMBL/GenBank/DDBJ whole genome shotgun (WGS) entry which is preliminary data.</text>
</comment>
<protein>
    <recommendedName>
        <fullName evidence="3">DUF4238 domain-containing protein</fullName>
    </recommendedName>
</protein>
<dbReference type="EMBL" id="PZJX01000033">
    <property type="protein sequence ID" value="PTE08823.1"/>
    <property type="molecule type" value="Genomic_DNA"/>
</dbReference>
<keyword evidence="2" id="KW-1185">Reference proteome</keyword>
<evidence type="ECO:0008006" key="3">
    <source>
        <dbReference type="Google" id="ProtNLM"/>
    </source>
</evidence>
<name>A0A2T4ITC4_9HYPH</name>
<sequence length="332" mass="38005">MTNPKGQHFIPRLHLQHFACTQPKGHVWTYAKADGKTFSRIPEETAKQTHFYSVEKDDGTYDMRIEGMLARIESTAAPVYDRLLARELPIDQAKMDMAQFLAVMVVRTPATRKDATNMAGRMIQIQNYATGIHDRAFDALVRKIEKNDGLAMEPDKRDKLRQYLIDPSRYRLELGKEWALRQLGATADKLTSILYQMHWHIIEATQGFFITSDDPVVRWIDPKTWHPLYGDHGYLNKTAVVTFPLSPRVMVGMSWDDKGTHALAGWDTVTALNYLRAMHADEYLYAHLEHEVIRRMALGTKQSRPRMSTSGFGPEKFGEVTLRRGRSKAKVG</sequence>
<dbReference type="Proteomes" id="UP000240259">
    <property type="component" value="Unassembled WGS sequence"/>
</dbReference>
<evidence type="ECO:0000313" key="2">
    <source>
        <dbReference type="Proteomes" id="UP000240259"/>
    </source>
</evidence>
<reference evidence="1 2" key="1">
    <citation type="submission" date="2018-03" db="EMBL/GenBank/DDBJ databases">
        <title>Genome sequence of the symbiotic type strain Mesorhizobium helmanticense CSLC115NT isolated from Lotus corniculatus nodules.</title>
        <authorList>
            <person name="Sannazzaro A.I."/>
            <person name="Torres Tejerizo G.A."/>
            <person name="Dip D."/>
            <person name="Caballero M."/>
            <person name="Pistorio M."/>
            <person name="Estrella M.J."/>
        </authorList>
    </citation>
    <scope>NUCLEOTIDE SEQUENCE [LARGE SCALE GENOMIC DNA]</scope>
    <source>
        <strain evidence="1 2">CSLC115N</strain>
    </source>
</reference>
<dbReference type="AlphaFoldDB" id="A0A2T4ITC4"/>
<dbReference type="OrthoDB" id="5918636at2"/>
<dbReference type="RefSeq" id="WP_107650716.1">
    <property type="nucleotide sequence ID" value="NZ_PZJX01000033.1"/>
</dbReference>
<accession>A0A2T4ITC4</accession>
<proteinExistence type="predicted"/>
<gene>
    <name evidence="1" type="ORF">C9427_19395</name>
</gene>
<evidence type="ECO:0000313" key="1">
    <source>
        <dbReference type="EMBL" id="PTE08823.1"/>
    </source>
</evidence>